<comment type="caution">
    <text evidence="2">The sequence shown here is derived from an EMBL/GenBank/DDBJ whole genome shotgun (WGS) entry which is preliminary data.</text>
</comment>
<sequence>IGFRVIAFALVLGGLRTIVATNHNCKFSVENTRCRGCSRFLHCSQWRPHFRGRIKHFHRCKTTP</sequence>
<evidence type="ECO:0000256" key="1">
    <source>
        <dbReference type="SAM" id="SignalP"/>
    </source>
</evidence>
<keyword evidence="3" id="KW-1185">Reference proteome</keyword>
<proteinExistence type="predicted"/>
<dbReference type="Proteomes" id="UP001328107">
    <property type="component" value="Unassembled WGS sequence"/>
</dbReference>
<evidence type="ECO:0000313" key="3">
    <source>
        <dbReference type="Proteomes" id="UP001328107"/>
    </source>
</evidence>
<protein>
    <recommendedName>
        <fullName evidence="4">Secreted protein</fullName>
    </recommendedName>
</protein>
<dbReference type="EMBL" id="BTRK01000001">
    <property type="protein sequence ID" value="GMR33365.1"/>
    <property type="molecule type" value="Genomic_DNA"/>
</dbReference>
<feature type="chain" id="PRO_5043015938" description="Secreted protein" evidence="1">
    <location>
        <begin position="21"/>
        <end position="64"/>
    </location>
</feature>
<dbReference type="AlphaFoldDB" id="A0AAN5C7A7"/>
<accession>A0AAN5C7A7</accession>
<organism evidence="2 3">
    <name type="scientific">Pristionchus mayeri</name>
    <dbReference type="NCBI Taxonomy" id="1317129"/>
    <lineage>
        <taxon>Eukaryota</taxon>
        <taxon>Metazoa</taxon>
        <taxon>Ecdysozoa</taxon>
        <taxon>Nematoda</taxon>
        <taxon>Chromadorea</taxon>
        <taxon>Rhabditida</taxon>
        <taxon>Rhabditina</taxon>
        <taxon>Diplogasteromorpha</taxon>
        <taxon>Diplogasteroidea</taxon>
        <taxon>Neodiplogasteridae</taxon>
        <taxon>Pristionchus</taxon>
    </lineage>
</organism>
<feature type="non-terminal residue" evidence="2">
    <location>
        <position position="64"/>
    </location>
</feature>
<evidence type="ECO:0008006" key="4">
    <source>
        <dbReference type="Google" id="ProtNLM"/>
    </source>
</evidence>
<feature type="non-terminal residue" evidence="2">
    <location>
        <position position="1"/>
    </location>
</feature>
<feature type="signal peptide" evidence="1">
    <location>
        <begin position="1"/>
        <end position="20"/>
    </location>
</feature>
<gene>
    <name evidence="2" type="ORF">PMAYCL1PPCAC_03560</name>
</gene>
<evidence type="ECO:0000313" key="2">
    <source>
        <dbReference type="EMBL" id="GMR33365.1"/>
    </source>
</evidence>
<name>A0AAN5C7A7_9BILA</name>
<reference evidence="3" key="1">
    <citation type="submission" date="2022-10" db="EMBL/GenBank/DDBJ databases">
        <title>Genome assembly of Pristionchus species.</title>
        <authorList>
            <person name="Yoshida K."/>
            <person name="Sommer R.J."/>
        </authorList>
    </citation>
    <scope>NUCLEOTIDE SEQUENCE [LARGE SCALE GENOMIC DNA]</scope>
    <source>
        <strain evidence="3">RS5460</strain>
    </source>
</reference>
<keyword evidence="1" id="KW-0732">Signal</keyword>